<sequence>MTTQTTILPNLFTFDETKSEEAERFLEEVGTLVFQSALMRYLAAHTDEESSVFEVYVEEHVAQPSFMDDLCLEYPEFENFLKEEMMAFASDVHSLQN</sequence>
<protein>
    <submittedName>
        <fullName evidence="1">Uncharacterized protein</fullName>
    </submittedName>
</protein>
<evidence type="ECO:0000313" key="1">
    <source>
        <dbReference type="EMBL" id="OGG85207.1"/>
    </source>
</evidence>
<comment type="caution">
    <text evidence="1">The sequence shown here is derived from an EMBL/GenBank/DDBJ whole genome shotgun (WGS) entry which is preliminary data.</text>
</comment>
<accession>A0A1F6FH67</accession>
<gene>
    <name evidence="1" type="ORF">A3G90_04085</name>
</gene>
<dbReference type="STRING" id="1798525.A3G90_04085"/>
<dbReference type="EMBL" id="MFMM01000001">
    <property type="protein sequence ID" value="OGG85207.1"/>
    <property type="molecule type" value="Genomic_DNA"/>
</dbReference>
<proteinExistence type="predicted"/>
<name>A0A1F6FH67_9BACT</name>
<dbReference type="Proteomes" id="UP000177325">
    <property type="component" value="Unassembled WGS sequence"/>
</dbReference>
<dbReference type="AlphaFoldDB" id="A0A1F6FH67"/>
<organism evidence="1 2">
    <name type="scientific">Candidatus Kaiserbacteria bacterium RIFCSPLOWO2_12_FULL_45_26</name>
    <dbReference type="NCBI Taxonomy" id="1798525"/>
    <lineage>
        <taxon>Bacteria</taxon>
        <taxon>Candidatus Kaiseribacteriota</taxon>
    </lineage>
</organism>
<evidence type="ECO:0000313" key="2">
    <source>
        <dbReference type="Proteomes" id="UP000177325"/>
    </source>
</evidence>
<reference evidence="1 2" key="1">
    <citation type="journal article" date="2016" name="Nat. Commun.">
        <title>Thousands of microbial genomes shed light on interconnected biogeochemical processes in an aquifer system.</title>
        <authorList>
            <person name="Anantharaman K."/>
            <person name="Brown C.T."/>
            <person name="Hug L.A."/>
            <person name="Sharon I."/>
            <person name="Castelle C.J."/>
            <person name="Probst A.J."/>
            <person name="Thomas B.C."/>
            <person name="Singh A."/>
            <person name="Wilkins M.J."/>
            <person name="Karaoz U."/>
            <person name="Brodie E.L."/>
            <person name="Williams K.H."/>
            <person name="Hubbard S.S."/>
            <person name="Banfield J.F."/>
        </authorList>
    </citation>
    <scope>NUCLEOTIDE SEQUENCE [LARGE SCALE GENOMIC DNA]</scope>
</reference>